<accession>A0AAQ3JND1</accession>
<evidence type="ECO:0000313" key="2">
    <source>
        <dbReference type="Proteomes" id="UP001327560"/>
    </source>
</evidence>
<dbReference type="Proteomes" id="UP001327560">
    <property type="component" value="Chromosome 1"/>
</dbReference>
<protein>
    <submittedName>
        <fullName evidence="1">Uncharacterized protein</fullName>
    </submittedName>
</protein>
<evidence type="ECO:0000313" key="1">
    <source>
        <dbReference type="EMBL" id="WOK92263.1"/>
    </source>
</evidence>
<keyword evidence="2" id="KW-1185">Reference proteome</keyword>
<sequence length="133" mass="15046">MGAANEEWFKGRKGHIGGNALADRVRRARAPGQFRHRRRRKSDLLRITRLVMQPLLGVFSLGMKRQLESLPVSASVCEQTDDVAYVLSWYVTAEAAASIALRYGDKSCTWVDATAYMRRHLKLNQIVHAHIQA</sequence>
<dbReference type="EMBL" id="CP136890">
    <property type="protein sequence ID" value="WOK92263.1"/>
    <property type="molecule type" value="Genomic_DNA"/>
</dbReference>
<name>A0AAQ3JND1_9LILI</name>
<proteinExistence type="predicted"/>
<dbReference type="AlphaFoldDB" id="A0AAQ3JND1"/>
<organism evidence="1 2">
    <name type="scientific">Canna indica</name>
    <name type="common">Indian-shot</name>
    <dbReference type="NCBI Taxonomy" id="4628"/>
    <lineage>
        <taxon>Eukaryota</taxon>
        <taxon>Viridiplantae</taxon>
        <taxon>Streptophyta</taxon>
        <taxon>Embryophyta</taxon>
        <taxon>Tracheophyta</taxon>
        <taxon>Spermatophyta</taxon>
        <taxon>Magnoliopsida</taxon>
        <taxon>Liliopsida</taxon>
        <taxon>Zingiberales</taxon>
        <taxon>Cannaceae</taxon>
        <taxon>Canna</taxon>
    </lineage>
</organism>
<gene>
    <name evidence="1" type="ORF">Cni_G00954</name>
</gene>
<reference evidence="1 2" key="1">
    <citation type="submission" date="2023-10" db="EMBL/GenBank/DDBJ databases">
        <title>Chromosome-scale genome assembly provides insights into flower coloration mechanisms of Canna indica.</title>
        <authorList>
            <person name="Li C."/>
        </authorList>
    </citation>
    <scope>NUCLEOTIDE SEQUENCE [LARGE SCALE GENOMIC DNA]</scope>
    <source>
        <tissue evidence="1">Flower</tissue>
    </source>
</reference>